<comment type="caution">
    <text evidence="2">The sequence shown here is derived from an EMBL/GenBank/DDBJ whole genome shotgun (WGS) entry which is preliminary data.</text>
</comment>
<dbReference type="InterPro" id="IPR009506">
    <property type="entry name" value="YjiS-like"/>
</dbReference>
<organism evidence="2 3">
    <name type="scientific">Ensifer oleiphilus</name>
    <dbReference type="NCBI Taxonomy" id="2742698"/>
    <lineage>
        <taxon>Bacteria</taxon>
        <taxon>Pseudomonadati</taxon>
        <taxon>Pseudomonadota</taxon>
        <taxon>Alphaproteobacteria</taxon>
        <taxon>Hyphomicrobiales</taxon>
        <taxon>Rhizobiaceae</taxon>
        <taxon>Sinorhizobium/Ensifer group</taxon>
        <taxon>Ensifer</taxon>
    </lineage>
</organism>
<feature type="domain" description="YjiS-like" evidence="1">
    <location>
        <begin position="4"/>
        <end position="39"/>
    </location>
</feature>
<dbReference type="EMBL" id="JABWDU010000005">
    <property type="protein sequence ID" value="NVD41268.1"/>
    <property type="molecule type" value="Genomic_DNA"/>
</dbReference>
<dbReference type="Proteomes" id="UP000520198">
    <property type="component" value="Unassembled WGS sequence"/>
</dbReference>
<proteinExistence type="predicted"/>
<dbReference type="Pfam" id="PF06568">
    <property type="entry name" value="YjiS-like"/>
    <property type="match status" value="1"/>
</dbReference>
<sequence length="47" mass="5504">MNPIRIAKSWINYRRTVSELGNLSNHALNDIGITRYDIRNIASRSFR</sequence>
<evidence type="ECO:0000259" key="1">
    <source>
        <dbReference type="Pfam" id="PF06568"/>
    </source>
</evidence>
<gene>
    <name evidence="2" type="ORF">HT585_20530</name>
</gene>
<dbReference type="AlphaFoldDB" id="A0A7Y6UQ26"/>
<name>A0A7Y6UQ26_9HYPH</name>
<keyword evidence="3" id="KW-1185">Reference proteome</keyword>
<evidence type="ECO:0000313" key="2">
    <source>
        <dbReference type="EMBL" id="NVD41268.1"/>
    </source>
</evidence>
<dbReference type="RefSeq" id="WP_065781539.1">
    <property type="nucleotide sequence ID" value="NZ_JABWDU010000005.1"/>
</dbReference>
<protein>
    <submittedName>
        <fullName evidence="2">DUF1127 domain-containing protein</fullName>
    </submittedName>
</protein>
<evidence type="ECO:0000313" key="3">
    <source>
        <dbReference type="Proteomes" id="UP000520198"/>
    </source>
</evidence>
<accession>A0A7Y6UQ26</accession>
<reference evidence="2 3" key="1">
    <citation type="submission" date="2020-06" db="EMBL/GenBank/DDBJ databases">
        <authorList>
            <person name="Grouzdev D.S."/>
        </authorList>
    </citation>
    <scope>NUCLEOTIDE SEQUENCE [LARGE SCALE GENOMIC DNA]</scope>
    <source>
        <strain evidence="2 3">HO-A22</strain>
    </source>
</reference>